<feature type="compositionally biased region" description="Basic and acidic residues" evidence="2">
    <location>
        <begin position="177"/>
        <end position="199"/>
    </location>
</feature>
<evidence type="ECO:0000256" key="1">
    <source>
        <dbReference type="SAM" id="Coils"/>
    </source>
</evidence>
<dbReference type="Proteomes" id="UP001152130">
    <property type="component" value="Unassembled WGS sequence"/>
</dbReference>
<protein>
    <submittedName>
        <fullName evidence="3">Uncharacterized protein</fullName>
    </submittedName>
</protein>
<evidence type="ECO:0000313" key="3">
    <source>
        <dbReference type="EMBL" id="KAJ4024526.1"/>
    </source>
</evidence>
<dbReference type="EMBL" id="JAPDHF010000001">
    <property type="protein sequence ID" value="KAJ4024526.1"/>
    <property type="molecule type" value="Genomic_DNA"/>
</dbReference>
<reference evidence="3" key="1">
    <citation type="submission" date="2022-10" db="EMBL/GenBank/DDBJ databases">
        <title>Fusarium specimens isolated from Avocado Roots.</title>
        <authorList>
            <person name="Stajich J."/>
            <person name="Roper C."/>
            <person name="Heimlech-Rivalta G."/>
        </authorList>
    </citation>
    <scope>NUCLEOTIDE SEQUENCE</scope>
    <source>
        <strain evidence="3">CF00143</strain>
    </source>
</reference>
<dbReference type="AlphaFoldDB" id="A0A9W8Q3B2"/>
<keyword evidence="1" id="KW-0175">Coiled coil</keyword>
<accession>A0A9W8Q3B2</accession>
<keyword evidence="4" id="KW-1185">Reference proteome</keyword>
<sequence length="298" mass="34431">MADGRADLQHKLRLARLAIEELEEEKFWLKQQLGHQDRCMRQLQHDNDWLRSEFSQESQLLGVREREIFERGRDADRRIHELEGIVEGREAVIQGHVQDKEAAVGRERELKAEVDKQKAVIQRHVKDKEAAVGRIQELETSRNNANPVPVPRDSPPATDNARPSKWRRQESPVADQRVSRVERERIDSPLAPKDNRREVPGLSLDLLQDENITERVVEKLTSVMEKPNSKKNMELFLEHARSGRYYCIHEVLSKGKYVSNPLTPSQPCRGCASTIRVRCVRTESGIFKLQVGHFTMEV</sequence>
<name>A0A9W8Q3B2_9HYPO</name>
<feature type="coiled-coil region" evidence="1">
    <location>
        <begin position="5"/>
        <end position="32"/>
    </location>
</feature>
<dbReference type="OrthoDB" id="5095759at2759"/>
<proteinExistence type="predicted"/>
<organism evidence="3 4">
    <name type="scientific">Fusarium irregulare</name>
    <dbReference type="NCBI Taxonomy" id="2494466"/>
    <lineage>
        <taxon>Eukaryota</taxon>
        <taxon>Fungi</taxon>
        <taxon>Dikarya</taxon>
        <taxon>Ascomycota</taxon>
        <taxon>Pezizomycotina</taxon>
        <taxon>Sordariomycetes</taxon>
        <taxon>Hypocreomycetidae</taxon>
        <taxon>Hypocreales</taxon>
        <taxon>Nectriaceae</taxon>
        <taxon>Fusarium</taxon>
        <taxon>Fusarium incarnatum-equiseti species complex</taxon>
    </lineage>
</organism>
<evidence type="ECO:0000313" key="4">
    <source>
        <dbReference type="Proteomes" id="UP001152130"/>
    </source>
</evidence>
<evidence type="ECO:0000256" key="2">
    <source>
        <dbReference type="SAM" id="MobiDB-lite"/>
    </source>
</evidence>
<gene>
    <name evidence="3" type="ORF">NW766_000763</name>
</gene>
<feature type="region of interest" description="Disordered" evidence="2">
    <location>
        <begin position="135"/>
        <end position="199"/>
    </location>
</feature>
<comment type="caution">
    <text evidence="3">The sequence shown here is derived from an EMBL/GenBank/DDBJ whole genome shotgun (WGS) entry which is preliminary data.</text>
</comment>